<protein>
    <submittedName>
        <fullName evidence="5">Nat9 protein</fullName>
    </submittedName>
</protein>
<dbReference type="Pfam" id="PF13302">
    <property type="entry name" value="Acetyltransf_3"/>
    <property type="match status" value="1"/>
</dbReference>
<evidence type="ECO:0000313" key="5">
    <source>
        <dbReference type="EMBL" id="CAE7744567.1"/>
    </source>
</evidence>
<sequence>RLNENTWLAGKVCQLVPYEKAMVPTYHKWMKDPELLELTGSEPLTLEEEYEMQQSWRDSEDKLTFIVVDRSLPPDPSLGLNGGTMVGDVNVFFTQVGLVDEEGLDRYAAGEIEVMIADSSSRRKGLAAEALTMIQGYCVEHLGTKYFVAKIKDHNAPSVALFERMGYRFMKHVEVFHELVYQLDVPTPPASSAAESEK</sequence>
<name>A0A812XHC7_SYMPI</name>
<evidence type="ECO:0000256" key="1">
    <source>
        <dbReference type="ARBA" id="ARBA00009342"/>
    </source>
</evidence>
<dbReference type="InterPro" id="IPR000182">
    <property type="entry name" value="GNAT_dom"/>
</dbReference>
<dbReference type="SUPFAM" id="SSF55729">
    <property type="entry name" value="Acyl-CoA N-acyltransferases (Nat)"/>
    <property type="match status" value="1"/>
</dbReference>
<gene>
    <name evidence="5" type="primary">Nat9</name>
    <name evidence="5" type="ORF">SPIL2461_LOCUS21471</name>
</gene>
<dbReference type="AlphaFoldDB" id="A0A812XHC7"/>
<dbReference type="OrthoDB" id="5043642at2759"/>
<accession>A0A812XHC7</accession>
<evidence type="ECO:0000256" key="2">
    <source>
        <dbReference type="ARBA" id="ARBA00022679"/>
    </source>
</evidence>
<dbReference type="InterPro" id="IPR039135">
    <property type="entry name" value="NAT9-like"/>
</dbReference>
<dbReference type="PANTHER" id="PTHR13256:SF16">
    <property type="entry name" value="ALPHA_BETA-TUBULIN-N-ACETYLTRANSFERASE 9"/>
    <property type="match status" value="1"/>
</dbReference>
<evidence type="ECO:0000313" key="6">
    <source>
        <dbReference type="Proteomes" id="UP000649617"/>
    </source>
</evidence>
<feature type="non-terminal residue" evidence="5">
    <location>
        <position position="1"/>
    </location>
</feature>
<keyword evidence="6" id="KW-1185">Reference proteome</keyword>
<evidence type="ECO:0000256" key="3">
    <source>
        <dbReference type="ARBA" id="ARBA00023315"/>
    </source>
</evidence>
<dbReference type="Proteomes" id="UP000649617">
    <property type="component" value="Unassembled WGS sequence"/>
</dbReference>
<dbReference type="InterPro" id="IPR016181">
    <property type="entry name" value="Acyl_CoA_acyltransferase"/>
</dbReference>
<dbReference type="Gene3D" id="3.40.630.30">
    <property type="match status" value="1"/>
</dbReference>
<dbReference type="GO" id="GO:0008080">
    <property type="term" value="F:N-acetyltransferase activity"/>
    <property type="evidence" value="ECO:0007669"/>
    <property type="project" value="InterPro"/>
</dbReference>
<keyword evidence="3" id="KW-0012">Acyltransferase</keyword>
<organism evidence="5 6">
    <name type="scientific">Symbiodinium pilosum</name>
    <name type="common">Dinoflagellate</name>
    <dbReference type="NCBI Taxonomy" id="2952"/>
    <lineage>
        <taxon>Eukaryota</taxon>
        <taxon>Sar</taxon>
        <taxon>Alveolata</taxon>
        <taxon>Dinophyceae</taxon>
        <taxon>Suessiales</taxon>
        <taxon>Symbiodiniaceae</taxon>
        <taxon>Symbiodinium</taxon>
    </lineage>
</organism>
<feature type="non-terminal residue" evidence="5">
    <location>
        <position position="198"/>
    </location>
</feature>
<dbReference type="PANTHER" id="PTHR13256">
    <property type="entry name" value="N-ACETYLTRANSFERASE 9"/>
    <property type="match status" value="1"/>
</dbReference>
<proteinExistence type="inferred from homology"/>
<evidence type="ECO:0000259" key="4">
    <source>
        <dbReference type="PROSITE" id="PS51186"/>
    </source>
</evidence>
<comment type="similarity">
    <text evidence="1">Belongs to the acetyltransferase family. GNAT subfamily.</text>
</comment>
<feature type="domain" description="N-acetyltransferase" evidence="4">
    <location>
        <begin position="33"/>
        <end position="186"/>
    </location>
</feature>
<dbReference type="PROSITE" id="PS51186">
    <property type="entry name" value="GNAT"/>
    <property type="match status" value="1"/>
</dbReference>
<comment type="caution">
    <text evidence="5">The sequence shown here is derived from an EMBL/GenBank/DDBJ whole genome shotgun (WGS) entry which is preliminary data.</text>
</comment>
<dbReference type="EMBL" id="CAJNIZ010046291">
    <property type="protein sequence ID" value="CAE7744567.1"/>
    <property type="molecule type" value="Genomic_DNA"/>
</dbReference>
<reference evidence="5" key="1">
    <citation type="submission" date="2021-02" db="EMBL/GenBank/DDBJ databases">
        <authorList>
            <person name="Dougan E. K."/>
            <person name="Rhodes N."/>
            <person name="Thang M."/>
            <person name="Chan C."/>
        </authorList>
    </citation>
    <scope>NUCLEOTIDE SEQUENCE</scope>
</reference>
<keyword evidence="2" id="KW-0808">Transferase</keyword>